<evidence type="ECO:0000256" key="1">
    <source>
        <dbReference type="SAM" id="Phobius"/>
    </source>
</evidence>
<protein>
    <recommendedName>
        <fullName evidence="4">Oligosaccharide repeat unit polymerase</fullName>
    </recommendedName>
</protein>
<organism evidence="2 3">
    <name type="scientific">Thalassotalea insulae</name>
    <dbReference type="NCBI Taxonomy" id="2056778"/>
    <lineage>
        <taxon>Bacteria</taxon>
        <taxon>Pseudomonadati</taxon>
        <taxon>Pseudomonadota</taxon>
        <taxon>Gammaproteobacteria</taxon>
        <taxon>Alteromonadales</taxon>
        <taxon>Colwelliaceae</taxon>
        <taxon>Thalassotalea</taxon>
    </lineage>
</organism>
<feature type="transmembrane region" description="Helical" evidence="1">
    <location>
        <begin position="109"/>
        <end position="131"/>
    </location>
</feature>
<keyword evidence="3" id="KW-1185">Reference proteome</keyword>
<comment type="caution">
    <text evidence="2">The sequence shown here is derived from an EMBL/GenBank/DDBJ whole genome shotgun (WGS) entry which is preliminary data.</text>
</comment>
<evidence type="ECO:0000313" key="2">
    <source>
        <dbReference type="EMBL" id="GLX78793.1"/>
    </source>
</evidence>
<feature type="transmembrane region" description="Helical" evidence="1">
    <location>
        <begin position="192"/>
        <end position="214"/>
    </location>
</feature>
<evidence type="ECO:0008006" key="4">
    <source>
        <dbReference type="Google" id="ProtNLM"/>
    </source>
</evidence>
<dbReference type="InterPro" id="IPR029468">
    <property type="entry name" value="O-ag_pol_Wzy"/>
</dbReference>
<keyword evidence="1" id="KW-0812">Transmembrane</keyword>
<dbReference type="EMBL" id="BSST01000001">
    <property type="protein sequence ID" value="GLX78793.1"/>
    <property type="molecule type" value="Genomic_DNA"/>
</dbReference>
<feature type="transmembrane region" description="Helical" evidence="1">
    <location>
        <begin position="66"/>
        <end position="89"/>
    </location>
</feature>
<proteinExistence type="predicted"/>
<feature type="transmembrane region" description="Helical" evidence="1">
    <location>
        <begin position="266"/>
        <end position="285"/>
    </location>
</feature>
<accession>A0ABQ6GS82</accession>
<dbReference type="Proteomes" id="UP001157186">
    <property type="component" value="Unassembled WGS sequence"/>
</dbReference>
<name>A0ABQ6GS82_9GAMM</name>
<gene>
    <name evidence="2" type="ORF">tinsulaeT_21330</name>
</gene>
<keyword evidence="1" id="KW-1133">Transmembrane helix</keyword>
<keyword evidence="1" id="KW-0472">Membrane</keyword>
<dbReference type="NCBIfam" id="TIGR04370">
    <property type="entry name" value="glyco_rpt_poly"/>
    <property type="match status" value="1"/>
</dbReference>
<evidence type="ECO:0000313" key="3">
    <source>
        <dbReference type="Proteomes" id="UP001157186"/>
    </source>
</evidence>
<sequence length="463" mass="52471">MMSATRLDILVLAIILNFAICLFTMLLRQWVVDTDIDFILIAQSLGILSLLIIHSVVWLKIGGNFLSLAYVFFLMVFIFNLGKSVLFVFYSEQGAAFFNFFSKADNQVIVRAIEYGYVGLLIISSTMLLTFNNTVIQVKQPSFLQLSAAKYTGIIFLTFSAPATLIDLYAIVSQVMAGGYFALFNSQQNYGVSGLFKVLSFFLYPAFYLLVVVYRKNKTIIYSIFLVAFAIAFLKLMLGMRLVALVPFIILLSLWDCTVKTLNRKLVYGGAAFLFTVIFPALSLLRTGQNISQHVENSSALYRIISEMSDSISPLIWIMQRVPSQMDFIYGDSLLLALTTIVPNLFWDVHPAKAGSLALWLVNEVNPWIAERGGGYGFSIFAEMYLNFYWYGMIVLALFTMFINKMALVRKNPINTAFAFSCFLGFLLWPRGEAVAVARFIFWNVGFLWISYHILLLVFHRIK</sequence>
<feature type="transmembrane region" description="Helical" evidence="1">
    <location>
        <begin position="151"/>
        <end position="172"/>
    </location>
</feature>
<feature type="transmembrane region" description="Helical" evidence="1">
    <location>
        <begin position="7"/>
        <end position="26"/>
    </location>
</feature>
<feature type="transmembrane region" description="Helical" evidence="1">
    <location>
        <begin position="436"/>
        <end position="459"/>
    </location>
</feature>
<feature type="transmembrane region" description="Helical" evidence="1">
    <location>
        <begin position="221"/>
        <end position="254"/>
    </location>
</feature>
<feature type="transmembrane region" description="Helical" evidence="1">
    <location>
        <begin position="414"/>
        <end position="430"/>
    </location>
</feature>
<feature type="transmembrane region" description="Helical" evidence="1">
    <location>
        <begin position="328"/>
        <end position="347"/>
    </location>
</feature>
<dbReference type="Pfam" id="PF14296">
    <property type="entry name" value="O-ag_pol_Wzy"/>
    <property type="match status" value="1"/>
</dbReference>
<feature type="transmembrane region" description="Helical" evidence="1">
    <location>
        <begin position="38"/>
        <end position="59"/>
    </location>
</feature>
<feature type="transmembrane region" description="Helical" evidence="1">
    <location>
        <begin position="388"/>
        <end position="407"/>
    </location>
</feature>
<dbReference type="RefSeq" id="WP_284244662.1">
    <property type="nucleotide sequence ID" value="NZ_BSST01000001.1"/>
</dbReference>
<reference evidence="2 3" key="1">
    <citation type="submission" date="2023-03" db="EMBL/GenBank/DDBJ databases">
        <title>Draft genome sequence of Thalassotalea insulae KCTC 62186T.</title>
        <authorList>
            <person name="Sawabe T."/>
        </authorList>
    </citation>
    <scope>NUCLEOTIDE SEQUENCE [LARGE SCALE GENOMIC DNA]</scope>
    <source>
        <strain evidence="2 3">KCTC 62186</strain>
    </source>
</reference>